<dbReference type="Pfam" id="PF00392">
    <property type="entry name" value="GntR"/>
    <property type="match status" value="1"/>
</dbReference>
<dbReference type="Pfam" id="PF00155">
    <property type="entry name" value="Aminotran_1_2"/>
    <property type="match status" value="1"/>
</dbReference>
<evidence type="ECO:0000313" key="10">
    <source>
        <dbReference type="Proteomes" id="UP000190256"/>
    </source>
</evidence>
<dbReference type="InterPro" id="IPR015421">
    <property type="entry name" value="PyrdxlP-dep_Trfase_major"/>
</dbReference>
<accession>A0A1S9I171</accession>
<evidence type="ECO:0000256" key="1">
    <source>
        <dbReference type="ARBA" id="ARBA00005384"/>
    </source>
</evidence>
<evidence type="ECO:0000256" key="4">
    <source>
        <dbReference type="ARBA" id="ARBA00023125"/>
    </source>
</evidence>
<reference evidence="7 9" key="2">
    <citation type="submission" date="2016-12" db="EMBL/GenBank/DDBJ databases">
        <title>Clostridium tepidum sp. nov., a close relative of Clostridium sporogenes and Clostridium botulinum Group I.</title>
        <authorList>
            <person name="Dobritsa A.P."/>
            <person name="Kutumbaka K."/>
            <person name="Werner K."/>
            <person name="Samadpour M."/>
        </authorList>
    </citation>
    <scope>NUCLEOTIDE SEQUENCE [LARGE SCALE GENOMIC DNA]</scope>
    <source>
        <strain evidence="7 9">PE</strain>
    </source>
</reference>
<dbReference type="STRING" id="1962263.BS637_09070"/>
<dbReference type="GO" id="GO:0030170">
    <property type="term" value="F:pyridoxal phosphate binding"/>
    <property type="evidence" value="ECO:0007669"/>
    <property type="project" value="InterPro"/>
</dbReference>
<evidence type="ECO:0000256" key="2">
    <source>
        <dbReference type="ARBA" id="ARBA00022898"/>
    </source>
</evidence>
<dbReference type="InterPro" id="IPR036388">
    <property type="entry name" value="WH-like_DNA-bd_sf"/>
</dbReference>
<keyword evidence="2" id="KW-0663">Pyridoxal phosphate</keyword>
<dbReference type="SUPFAM" id="SSF46785">
    <property type="entry name" value="Winged helix' DNA-binding domain"/>
    <property type="match status" value="1"/>
</dbReference>
<evidence type="ECO:0000313" key="9">
    <source>
        <dbReference type="Proteomes" id="UP000190206"/>
    </source>
</evidence>
<dbReference type="Gene3D" id="1.10.10.10">
    <property type="entry name" value="Winged helix-like DNA-binding domain superfamily/Winged helix DNA-binding domain"/>
    <property type="match status" value="1"/>
</dbReference>
<dbReference type="Proteomes" id="UP000190206">
    <property type="component" value="Unassembled WGS sequence"/>
</dbReference>
<dbReference type="OrthoDB" id="9802328at2"/>
<comment type="similarity">
    <text evidence="1">In the C-terminal section; belongs to the class-I pyridoxal-phosphate-dependent aminotransferase family.</text>
</comment>
<dbReference type="InterPro" id="IPR036390">
    <property type="entry name" value="WH_DNA-bd_sf"/>
</dbReference>
<keyword evidence="3" id="KW-0805">Transcription regulation</keyword>
<evidence type="ECO:0000256" key="3">
    <source>
        <dbReference type="ARBA" id="ARBA00023015"/>
    </source>
</evidence>
<dbReference type="EMBL" id="MRAE01000044">
    <property type="protein sequence ID" value="OOO64009.1"/>
    <property type="molecule type" value="Genomic_DNA"/>
</dbReference>
<reference evidence="8 10" key="1">
    <citation type="submission" date="2016-12" db="EMBL/GenBank/DDBJ databases">
        <title>Clostridium tepidum sp. nov., a close relative of Clostridium sporogenes and Clostridium botulinum Group I.</title>
        <authorList>
            <person name="Dobritsa A.P."/>
            <person name="Kutumbaka K.K."/>
            <person name="Werner K."/>
            <person name="Wiedmann M."/>
            <person name="Asmus A."/>
            <person name="Samadpour M."/>
        </authorList>
    </citation>
    <scope>NUCLEOTIDE SEQUENCE [LARGE SCALE GENOMIC DNA]</scope>
    <source>
        <strain evidence="8 10">IEH 97212</strain>
    </source>
</reference>
<dbReference type="GO" id="GO:0003700">
    <property type="term" value="F:DNA-binding transcription factor activity"/>
    <property type="evidence" value="ECO:0007669"/>
    <property type="project" value="InterPro"/>
</dbReference>
<dbReference type="InterPro" id="IPR015424">
    <property type="entry name" value="PyrdxlP-dep_Trfase"/>
</dbReference>
<dbReference type="CDD" id="cd07377">
    <property type="entry name" value="WHTH_GntR"/>
    <property type="match status" value="1"/>
</dbReference>
<dbReference type="RefSeq" id="WP_078024419.1">
    <property type="nucleotide sequence ID" value="NZ_JADPGM010000007.1"/>
</dbReference>
<dbReference type="EMBL" id="MRAD01000008">
    <property type="protein sequence ID" value="OOO61947.1"/>
    <property type="molecule type" value="Genomic_DNA"/>
</dbReference>
<gene>
    <name evidence="7" type="ORF">BS637_09070</name>
    <name evidence="8" type="ORF">BS638_12480</name>
</gene>
<name>A0A1S9I171_9CLOT</name>
<sequence length="476" mass="55321">MEKYILTFEKNSIPKYVQLYKYIKNMIDKNKIKDNEKLPSIRKLSSLLGINTVTVINAYKKLESDGYAIQKIGSGTYAKKKEISRNLRKEYSDSIKSIDKKDFKSYIDFIGESACSDLFPVESFKSILNEVLDRDGKDALVYQETLGFEGLRQHISEVFWNNKIEKNHILIVSGAQQGIDIISKSIINVNDNVLIEKPTYSGALSVFKWRRANIYEVPMEKDGVNIKELEKIVKKNNIKCFYTMSYFQNPTGISCSLEKKKAILNLATIYDFYIIEDDYLSELIYDKNMKYITFKSLDRNDKVIYIKSFSKIFLPGIRIGYVIAPKDLREAIQNSKINTDISTSSLMQRALDLYLIKGLWKEYINYLYKIYIPKYEFTKNIIKDVLGRKVEVQNPGGGLHFYMKIKDNVNMNSMELFNECMKNKVLITPGVLFYKNPKEGLKYFRLGFSENSIEEIELGVKKINNILEKRYNIVSK</sequence>
<evidence type="ECO:0000313" key="8">
    <source>
        <dbReference type="EMBL" id="OOO64009.1"/>
    </source>
</evidence>
<proteinExistence type="inferred from homology"/>
<dbReference type="PANTHER" id="PTHR46577">
    <property type="entry name" value="HTH-TYPE TRANSCRIPTIONAL REGULATORY PROTEIN GABR"/>
    <property type="match status" value="1"/>
</dbReference>
<keyword evidence="4" id="KW-0238">DNA-binding</keyword>
<dbReference type="Gene3D" id="3.90.1150.10">
    <property type="entry name" value="Aspartate Aminotransferase, domain 1"/>
    <property type="match status" value="1"/>
</dbReference>
<dbReference type="PANTHER" id="PTHR46577:SF1">
    <property type="entry name" value="HTH-TYPE TRANSCRIPTIONAL REGULATORY PROTEIN GABR"/>
    <property type="match status" value="1"/>
</dbReference>
<dbReference type="SUPFAM" id="SSF53383">
    <property type="entry name" value="PLP-dependent transferases"/>
    <property type="match status" value="1"/>
</dbReference>
<protein>
    <submittedName>
        <fullName evidence="8">GntR family transcriptional regulator</fullName>
    </submittedName>
</protein>
<dbReference type="InterPro" id="IPR015422">
    <property type="entry name" value="PyrdxlP-dep_Trfase_small"/>
</dbReference>
<dbReference type="PROSITE" id="PS50949">
    <property type="entry name" value="HTH_GNTR"/>
    <property type="match status" value="1"/>
</dbReference>
<dbReference type="InterPro" id="IPR004839">
    <property type="entry name" value="Aminotransferase_I/II_large"/>
</dbReference>
<dbReference type="Gene3D" id="3.40.640.10">
    <property type="entry name" value="Type I PLP-dependent aspartate aminotransferase-like (Major domain)"/>
    <property type="match status" value="1"/>
</dbReference>
<dbReference type="AlphaFoldDB" id="A0A1S9I171"/>
<dbReference type="SMART" id="SM00345">
    <property type="entry name" value="HTH_GNTR"/>
    <property type="match status" value="1"/>
</dbReference>
<dbReference type="Proteomes" id="UP000190256">
    <property type="component" value="Unassembled WGS sequence"/>
</dbReference>
<dbReference type="GO" id="GO:0003824">
    <property type="term" value="F:catalytic activity"/>
    <property type="evidence" value="ECO:0007669"/>
    <property type="project" value="UniProtKB-ARBA"/>
</dbReference>
<keyword evidence="5" id="KW-0804">Transcription</keyword>
<evidence type="ECO:0000256" key="5">
    <source>
        <dbReference type="ARBA" id="ARBA00023163"/>
    </source>
</evidence>
<keyword evidence="9" id="KW-1185">Reference proteome</keyword>
<organism evidence="8 10">
    <name type="scientific">Clostridium tepidum</name>
    <dbReference type="NCBI Taxonomy" id="1962263"/>
    <lineage>
        <taxon>Bacteria</taxon>
        <taxon>Bacillati</taxon>
        <taxon>Bacillota</taxon>
        <taxon>Clostridia</taxon>
        <taxon>Eubacteriales</taxon>
        <taxon>Clostridiaceae</taxon>
        <taxon>Clostridium</taxon>
    </lineage>
</organism>
<feature type="domain" description="HTH gntR-type" evidence="6">
    <location>
        <begin position="13"/>
        <end position="81"/>
    </location>
</feature>
<comment type="caution">
    <text evidence="8">The sequence shown here is derived from an EMBL/GenBank/DDBJ whole genome shotgun (WGS) entry which is preliminary data.</text>
</comment>
<dbReference type="GO" id="GO:0003677">
    <property type="term" value="F:DNA binding"/>
    <property type="evidence" value="ECO:0007669"/>
    <property type="project" value="UniProtKB-KW"/>
</dbReference>
<evidence type="ECO:0000313" key="7">
    <source>
        <dbReference type="EMBL" id="OOO61947.1"/>
    </source>
</evidence>
<dbReference type="InterPro" id="IPR000524">
    <property type="entry name" value="Tscrpt_reg_HTH_GntR"/>
</dbReference>
<dbReference type="InterPro" id="IPR051446">
    <property type="entry name" value="HTH_trans_reg/aminotransferase"/>
</dbReference>
<evidence type="ECO:0000259" key="6">
    <source>
        <dbReference type="PROSITE" id="PS50949"/>
    </source>
</evidence>
<dbReference type="CDD" id="cd00609">
    <property type="entry name" value="AAT_like"/>
    <property type="match status" value="1"/>
</dbReference>